<sequence length="99" mass="10779">MSLDDATVKKVANLARIAIRDEDVPHLKEELNGILGWIEQLQEVDIEGVEAMTSVVETDIPMRTDITADGPTGGGQPENIVANAPKTEDHFFVVPKVVE</sequence>
<comment type="caution">
    <text evidence="3">The sequence shown here is derived from an EMBL/GenBank/DDBJ whole genome shotgun (WGS) entry which is preliminary data.</text>
</comment>
<dbReference type="InterPro" id="IPR003837">
    <property type="entry name" value="GatC"/>
</dbReference>
<comment type="subunit">
    <text evidence="1">Heterotrimer of A, B and C subunits.</text>
</comment>
<gene>
    <name evidence="1 3" type="primary">gatC</name>
    <name evidence="3" type="ORF">NOG11_14330</name>
</gene>
<dbReference type="GO" id="GO:0006450">
    <property type="term" value="P:regulation of translational fidelity"/>
    <property type="evidence" value="ECO:0007669"/>
    <property type="project" value="InterPro"/>
</dbReference>
<dbReference type="NCBIfam" id="TIGR00135">
    <property type="entry name" value="gatC"/>
    <property type="match status" value="1"/>
</dbReference>
<dbReference type="Proteomes" id="UP001142610">
    <property type="component" value="Unassembled WGS sequence"/>
</dbReference>
<dbReference type="PANTHER" id="PTHR15004">
    <property type="entry name" value="GLUTAMYL-TRNA(GLN) AMIDOTRANSFERASE SUBUNIT C, MITOCHONDRIAL"/>
    <property type="match status" value="1"/>
</dbReference>
<keyword evidence="1" id="KW-0547">Nucleotide-binding</keyword>
<evidence type="ECO:0000313" key="3">
    <source>
        <dbReference type="EMBL" id="MCQ8186556.1"/>
    </source>
</evidence>
<comment type="catalytic activity">
    <reaction evidence="1">
        <text>L-glutamyl-tRNA(Gln) + L-glutamine + ATP + H2O = L-glutaminyl-tRNA(Gln) + L-glutamate + ADP + phosphate + H(+)</text>
        <dbReference type="Rhea" id="RHEA:17521"/>
        <dbReference type="Rhea" id="RHEA-COMP:9681"/>
        <dbReference type="Rhea" id="RHEA-COMP:9684"/>
        <dbReference type="ChEBI" id="CHEBI:15377"/>
        <dbReference type="ChEBI" id="CHEBI:15378"/>
        <dbReference type="ChEBI" id="CHEBI:29985"/>
        <dbReference type="ChEBI" id="CHEBI:30616"/>
        <dbReference type="ChEBI" id="CHEBI:43474"/>
        <dbReference type="ChEBI" id="CHEBI:58359"/>
        <dbReference type="ChEBI" id="CHEBI:78520"/>
        <dbReference type="ChEBI" id="CHEBI:78521"/>
        <dbReference type="ChEBI" id="CHEBI:456216"/>
    </reaction>
</comment>
<keyword evidence="4" id="KW-1185">Reference proteome</keyword>
<evidence type="ECO:0000256" key="2">
    <source>
        <dbReference type="SAM" id="MobiDB-lite"/>
    </source>
</evidence>
<comment type="function">
    <text evidence="1">Allows the formation of correctly charged Asn-tRNA(Asn) or Gln-tRNA(Gln) through the transamidation of misacylated Asp-tRNA(Asn) or Glu-tRNA(Gln) in organisms which lack either or both of asparaginyl-tRNA or glutaminyl-tRNA synthetases. The reaction takes place in the presence of glutamine and ATP through an activated phospho-Asp-tRNA(Asn) or phospho-Glu-tRNA(Gln).</text>
</comment>
<accession>A0A9X2RK43</accession>
<comment type="similarity">
    <text evidence="1">Belongs to the GatC family.</text>
</comment>
<dbReference type="AlphaFoldDB" id="A0A9X2RK43"/>
<proteinExistence type="inferred from homology"/>
<evidence type="ECO:0000256" key="1">
    <source>
        <dbReference type="HAMAP-Rule" id="MF_00122"/>
    </source>
</evidence>
<dbReference type="RefSeq" id="WP_256620490.1">
    <property type="nucleotide sequence ID" value="NZ_JANIBC010000021.1"/>
</dbReference>
<keyword evidence="1" id="KW-0648">Protein biosynthesis</keyword>
<name>A0A9X2RK43_9PROT</name>
<dbReference type="GO" id="GO:0005524">
    <property type="term" value="F:ATP binding"/>
    <property type="evidence" value="ECO:0007669"/>
    <property type="project" value="UniProtKB-KW"/>
</dbReference>
<dbReference type="Pfam" id="PF02686">
    <property type="entry name" value="GatC"/>
    <property type="match status" value="1"/>
</dbReference>
<feature type="region of interest" description="Disordered" evidence="2">
    <location>
        <begin position="60"/>
        <end position="82"/>
    </location>
</feature>
<comment type="catalytic activity">
    <reaction evidence="1">
        <text>L-aspartyl-tRNA(Asn) + L-glutamine + ATP + H2O = L-asparaginyl-tRNA(Asn) + L-glutamate + ADP + phosphate + 2 H(+)</text>
        <dbReference type="Rhea" id="RHEA:14513"/>
        <dbReference type="Rhea" id="RHEA-COMP:9674"/>
        <dbReference type="Rhea" id="RHEA-COMP:9677"/>
        <dbReference type="ChEBI" id="CHEBI:15377"/>
        <dbReference type="ChEBI" id="CHEBI:15378"/>
        <dbReference type="ChEBI" id="CHEBI:29985"/>
        <dbReference type="ChEBI" id="CHEBI:30616"/>
        <dbReference type="ChEBI" id="CHEBI:43474"/>
        <dbReference type="ChEBI" id="CHEBI:58359"/>
        <dbReference type="ChEBI" id="CHEBI:78515"/>
        <dbReference type="ChEBI" id="CHEBI:78516"/>
        <dbReference type="ChEBI" id="CHEBI:456216"/>
    </reaction>
</comment>
<keyword evidence="1" id="KW-0436">Ligase</keyword>
<reference evidence="3" key="1">
    <citation type="submission" date="2022-07" db="EMBL/GenBank/DDBJ databases">
        <title>Parvularcula maris sp. nov., an algicidal bacterium isolated from seawater.</title>
        <authorList>
            <person name="Li F."/>
        </authorList>
    </citation>
    <scope>NUCLEOTIDE SEQUENCE</scope>
    <source>
        <strain evidence="3">BGMRC 0090</strain>
    </source>
</reference>
<dbReference type="GO" id="GO:0050567">
    <property type="term" value="F:glutaminyl-tRNA synthase (glutamine-hydrolyzing) activity"/>
    <property type="evidence" value="ECO:0007669"/>
    <property type="project" value="UniProtKB-UniRule"/>
</dbReference>
<dbReference type="InterPro" id="IPR036113">
    <property type="entry name" value="Asp/Glu-ADT_sf_sub_c"/>
</dbReference>
<protein>
    <recommendedName>
        <fullName evidence="1">Aspartyl/glutamyl-tRNA(Asn/Gln) amidotransferase subunit C</fullName>
        <shortName evidence="1">Asp/Glu-ADT subunit C</shortName>
        <ecNumber evidence="1">6.3.5.-</ecNumber>
    </recommendedName>
</protein>
<dbReference type="EMBL" id="JANIBC010000021">
    <property type="protein sequence ID" value="MCQ8186556.1"/>
    <property type="molecule type" value="Genomic_DNA"/>
</dbReference>
<evidence type="ECO:0000313" key="4">
    <source>
        <dbReference type="Proteomes" id="UP001142610"/>
    </source>
</evidence>
<keyword evidence="1" id="KW-0067">ATP-binding</keyword>
<dbReference type="HAMAP" id="MF_00122">
    <property type="entry name" value="GatC"/>
    <property type="match status" value="1"/>
</dbReference>
<dbReference type="SUPFAM" id="SSF141000">
    <property type="entry name" value="Glu-tRNAGln amidotransferase C subunit"/>
    <property type="match status" value="1"/>
</dbReference>
<dbReference type="GO" id="GO:0006412">
    <property type="term" value="P:translation"/>
    <property type="evidence" value="ECO:0007669"/>
    <property type="project" value="UniProtKB-UniRule"/>
</dbReference>
<dbReference type="GO" id="GO:0070681">
    <property type="term" value="P:glutaminyl-tRNAGln biosynthesis via transamidation"/>
    <property type="evidence" value="ECO:0007669"/>
    <property type="project" value="TreeGrafter"/>
</dbReference>
<dbReference type="Gene3D" id="1.10.20.60">
    <property type="entry name" value="Glu-tRNAGln amidotransferase C subunit, N-terminal domain"/>
    <property type="match status" value="1"/>
</dbReference>
<dbReference type="EC" id="6.3.5.-" evidence="1"/>
<organism evidence="3 4">
    <name type="scientific">Parvularcula maris</name>
    <dbReference type="NCBI Taxonomy" id="2965077"/>
    <lineage>
        <taxon>Bacteria</taxon>
        <taxon>Pseudomonadati</taxon>
        <taxon>Pseudomonadota</taxon>
        <taxon>Alphaproteobacteria</taxon>
        <taxon>Parvularculales</taxon>
        <taxon>Parvularculaceae</taxon>
        <taxon>Parvularcula</taxon>
    </lineage>
</organism>
<dbReference type="PANTHER" id="PTHR15004:SF0">
    <property type="entry name" value="GLUTAMYL-TRNA(GLN) AMIDOTRANSFERASE SUBUNIT C, MITOCHONDRIAL"/>
    <property type="match status" value="1"/>
</dbReference>